<proteinExistence type="predicted"/>
<evidence type="ECO:0000256" key="3">
    <source>
        <dbReference type="SAM" id="Phobius"/>
    </source>
</evidence>
<accession>A0A7Y9ZL12</accession>
<name>A0A7Y9ZL12_9ACTN</name>
<dbReference type="EMBL" id="JACBZM010000001">
    <property type="protein sequence ID" value="NYI46298.1"/>
    <property type="molecule type" value="Genomic_DNA"/>
</dbReference>
<comment type="caution">
    <text evidence="4">The sequence shown here is derived from an EMBL/GenBank/DDBJ whole genome shotgun (WGS) entry which is preliminary data.</text>
</comment>
<protein>
    <submittedName>
        <fullName evidence="4">Uncharacterized protein</fullName>
    </submittedName>
</protein>
<dbReference type="RefSeq" id="WP_179650130.1">
    <property type="nucleotide sequence ID" value="NZ_JACBZM010000001.1"/>
</dbReference>
<dbReference type="AlphaFoldDB" id="A0A7Y9ZL12"/>
<feature type="region of interest" description="Disordered" evidence="2">
    <location>
        <begin position="220"/>
        <end position="263"/>
    </location>
</feature>
<feature type="coiled-coil region" evidence="1">
    <location>
        <begin position="125"/>
        <end position="176"/>
    </location>
</feature>
<keyword evidence="3" id="KW-0812">Transmembrane</keyword>
<evidence type="ECO:0000313" key="4">
    <source>
        <dbReference type="EMBL" id="NYI46298.1"/>
    </source>
</evidence>
<gene>
    <name evidence="4" type="ORF">BJ993_003378</name>
</gene>
<feature type="transmembrane region" description="Helical" evidence="3">
    <location>
        <begin position="67"/>
        <end position="88"/>
    </location>
</feature>
<keyword evidence="3" id="KW-0472">Membrane</keyword>
<feature type="transmembrane region" description="Helical" evidence="3">
    <location>
        <begin position="108"/>
        <end position="128"/>
    </location>
</feature>
<keyword evidence="1" id="KW-0175">Coiled coil</keyword>
<evidence type="ECO:0000313" key="5">
    <source>
        <dbReference type="Proteomes" id="UP000562045"/>
    </source>
</evidence>
<reference evidence="4 5" key="1">
    <citation type="submission" date="2020-07" db="EMBL/GenBank/DDBJ databases">
        <title>Sequencing the genomes of 1000 actinobacteria strains.</title>
        <authorList>
            <person name="Klenk H.-P."/>
        </authorList>
    </citation>
    <scope>NUCLEOTIDE SEQUENCE [LARGE SCALE GENOMIC DNA]</scope>
    <source>
        <strain evidence="4 5">DSM 15131</strain>
    </source>
</reference>
<organism evidence="4 5">
    <name type="scientific">Nocardioides aromaticivorans</name>
    <dbReference type="NCBI Taxonomy" id="200618"/>
    <lineage>
        <taxon>Bacteria</taxon>
        <taxon>Bacillati</taxon>
        <taxon>Actinomycetota</taxon>
        <taxon>Actinomycetes</taxon>
        <taxon>Propionibacteriales</taxon>
        <taxon>Nocardioidaceae</taxon>
        <taxon>Nocardioides</taxon>
    </lineage>
</organism>
<evidence type="ECO:0000256" key="1">
    <source>
        <dbReference type="SAM" id="Coils"/>
    </source>
</evidence>
<evidence type="ECO:0000256" key="2">
    <source>
        <dbReference type="SAM" id="MobiDB-lite"/>
    </source>
</evidence>
<feature type="compositionally biased region" description="Basic and acidic residues" evidence="2">
    <location>
        <begin position="235"/>
        <end position="250"/>
    </location>
</feature>
<keyword evidence="3" id="KW-1133">Transmembrane helix</keyword>
<dbReference type="Proteomes" id="UP000562045">
    <property type="component" value="Unassembled WGS sequence"/>
</dbReference>
<sequence>MFAVLPALLVTPKRRQLNHIKEEAAVIKEMPEGPARRNLEAAHVASTEAYERRIKGLDRVDILRRRLGWLFPVGYLGFLLAAGAIIYADRLADQLGVKEGTAATGMNVAGALLLSPLVVTVLQLRTALRERDERLKKEVERLEKVDASRAATAAQRESFQEALRKLQDQVAGDEDRISRDLQAQLARLNEGVARSAVSGKRLSTGTMRFVKNKDGRFVAVTKEQGEVAPGTGDGKPMREFRTDDAPKSKDEDGDEPTAPVPVS</sequence>